<dbReference type="EMBL" id="JACXVP010000004">
    <property type="protein sequence ID" value="KAG5609229.1"/>
    <property type="molecule type" value="Genomic_DNA"/>
</dbReference>
<gene>
    <name evidence="1" type="ORF">H5410_020510</name>
</gene>
<organism evidence="1 2">
    <name type="scientific">Solanum commersonii</name>
    <name type="common">Commerson's wild potato</name>
    <name type="synonym">Commerson's nightshade</name>
    <dbReference type="NCBI Taxonomy" id="4109"/>
    <lineage>
        <taxon>Eukaryota</taxon>
        <taxon>Viridiplantae</taxon>
        <taxon>Streptophyta</taxon>
        <taxon>Embryophyta</taxon>
        <taxon>Tracheophyta</taxon>
        <taxon>Spermatophyta</taxon>
        <taxon>Magnoliopsida</taxon>
        <taxon>eudicotyledons</taxon>
        <taxon>Gunneridae</taxon>
        <taxon>Pentapetalae</taxon>
        <taxon>asterids</taxon>
        <taxon>lamiids</taxon>
        <taxon>Solanales</taxon>
        <taxon>Solanaceae</taxon>
        <taxon>Solanoideae</taxon>
        <taxon>Solaneae</taxon>
        <taxon>Solanum</taxon>
    </lineage>
</organism>
<evidence type="ECO:0000313" key="2">
    <source>
        <dbReference type="Proteomes" id="UP000824120"/>
    </source>
</evidence>
<proteinExistence type="predicted"/>
<reference evidence="1 2" key="1">
    <citation type="submission" date="2020-09" db="EMBL/GenBank/DDBJ databases">
        <title>De no assembly of potato wild relative species, Solanum commersonii.</title>
        <authorList>
            <person name="Cho K."/>
        </authorList>
    </citation>
    <scope>NUCLEOTIDE SEQUENCE [LARGE SCALE GENOMIC DNA]</scope>
    <source>
        <strain evidence="1">LZ3.2</strain>
        <tissue evidence="1">Leaf</tissue>
    </source>
</reference>
<accession>A0A9J5ZA74</accession>
<dbReference type="AlphaFoldDB" id="A0A9J5ZA74"/>
<name>A0A9J5ZA74_SOLCO</name>
<protein>
    <recommendedName>
        <fullName evidence="3">Retrotransposon gag domain-containing protein</fullName>
    </recommendedName>
</protein>
<keyword evidence="2" id="KW-1185">Reference proteome</keyword>
<comment type="caution">
    <text evidence="1">The sequence shown here is derived from an EMBL/GenBank/DDBJ whole genome shotgun (WGS) entry which is preliminary data.</text>
</comment>
<dbReference type="OrthoDB" id="1305301at2759"/>
<dbReference type="Proteomes" id="UP000824120">
    <property type="component" value="Chromosome 4"/>
</dbReference>
<evidence type="ECO:0008006" key="3">
    <source>
        <dbReference type="Google" id="ProtNLM"/>
    </source>
</evidence>
<evidence type="ECO:0000313" key="1">
    <source>
        <dbReference type="EMBL" id="KAG5609229.1"/>
    </source>
</evidence>
<sequence>MVVMVLDGFSGDGNPEDWIYRAELYFTFLGLSEEQRLPLPSLYLDGQALKWFHWMFCIKQFFDWNHFKEKLALRFRTQTYARSRVVDAHITSILALLKKMEDKCSSISQQFSSKNWRILLLHLVAKIKSDTPIKMLDEEAAGPERSEVQLFDECSPRNMSKRYITTTSLDRDSSKQKIELETFDDMPETIKELCHDKCFLKIEDSVPPSNMPLDKMLLVVDHGKSTIWAFWGIN</sequence>